<evidence type="ECO:0000256" key="8">
    <source>
        <dbReference type="PIRSR" id="PIRSR605150-2"/>
    </source>
</evidence>
<keyword evidence="3" id="KW-0808">Transferase</keyword>
<dbReference type="EMBL" id="QGNW01000301">
    <property type="protein sequence ID" value="RVW78143.1"/>
    <property type="molecule type" value="Genomic_DNA"/>
</dbReference>
<dbReference type="GO" id="GO:0016760">
    <property type="term" value="F:cellulose synthase (UDP-forming) activity"/>
    <property type="evidence" value="ECO:0007669"/>
    <property type="project" value="InterPro"/>
</dbReference>
<evidence type="ECO:0000256" key="4">
    <source>
        <dbReference type="ARBA" id="ARBA00022692"/>
    </source>
</evidence>
<keyword evidence="6" id="KW-0472">Membrane</keyword>
<protein>
    <submittedName>
        <fullName evidence="9">Cellulose synthase-like protein E6</fullName>
    </submittedName>
</protein>
<evidence type="ECO:0000313" key="9">
    <source>
        <dbReference type="EMBL" id="RVW78143.1"/>
    </source>
</evidence>
<feature type="binding site" evidence="8">
    <location>
        <position position="166"/>
    </location>
    <ligand>
        <name>UDP-alpha-D-glucose</name>
        <dbReference type="ChEBI" id="CHEBI:58885"/>
    </ligand>
</feature>
<evidence type="ECO:0000313" key="10">
    <source>
        <dbReference type="Proteomes" id="UP000288805"/>
    </source>
</evidence>
<organism evidence="9 10">
    <name type="scientific">Vitis vinifera</name>
    <name type="common">Grape</name>
    <dbReference type="NCBI Taxonomy" id="29760"/>
    <lineage>
        <taxon>Eukaryota</taxon>
        <taxon>Viridiplantae</taxon>
        <taxon>Streptophyta</taxon>
        <taxon>Embryophyta</taxon>
        <taxon>Tracheophyta</taxon>
        <taxon>Spermatophyta</taxon>
        <taxon>Magnoliopsida</taxon>
        <taxon>eudicotyledons</taxon>
        <taxon>Gunneridae</taxon>
        <taxon>Pentapetalae</taxon>
        <taxon>rosids</taxon>
        <taxon>Vitales</taxon>
        <taxon>Vitaceae</taxon>
        <taxon>Viteae</taxon>
        <taxon>Vitis</taxon>
    </lineage>
</organism>
<evidence type="ECO:0000256" key="2">
    <source>
        <dbReference type="ARBA" id="ARBA00022676"/>
    </source>
</evidence>
<dbReference type="Proteomes" id="UP000288805">
    <property type="component" value="Unassembled WGS sequence"/>
</dbReference>
<dbReference type="PANTHER" id="PTHR13301">
    <property type="entry name" value="X-BOX TRANSCRIPTION FACTOR-RELATED"/>
    <property type="match status" value="1"/>
</dbReference>
<dbReference type="GO" id="GO:0030244">
    <property type="term" value="P:cellulose biosynthetic process"/>
    <property type="evidence" value="ECO:0007669"/>
    <property type="project" value="InterPro"/>
</dbReference>
<evidence type="ECO:0000256" key="5">
    <source>
        <dbReference type="ARBA" id="ARBA00022989"/>
    </source>
</evidence>
<proteinExistence type="predicted"/>
<sequence>MKLKVMVDGCLVELHQGHSLQSRGSECVEDGKRWPASFVLNKGCKIHNFISIHLQMGLKYGCPVEDTLTGLSIQCRGWKSIYFTIYPKLIIIIKNHTPFQISSLWVLPFAYVTIKAEVVDMWKMGRDGQLPLFETKTAKGRILFGLYEKVLPGIDIFVCTANPIIEPPTIYMVINTVLSVMAYDYLPKKLGVYLSDDGGSCLTFYALLEVSQFSKIWLPFCKKFKVEPRCPEAYFTSTPEPHHDDPLMVEEWSSIKKLYEDMRNRIESTMKVGQISEEIRKQHKGFGEWDLVSDPRNHQTILQVLLTVFYALQAQDIEGGGRGGWGGWQGFSWGASGGKEGQREFSLELGDKVFSGYGLREKPTERAEAEK</sequence>
<dbReference type="InterPro" id="IPR005150">
    <property type="entry name" value="Cellulose_synth"/>
</dbReference>
<dbReference type="OrthoDB" id="72851at2759"/>
<dbReference type="GO" id="GO:0071555">
    <property type="term" value="P:cell wall organization"/>
    <property type="evidence" value="ECO:0007669"/>
    <property type="project" value="UniProtKB-KW"/>
</dbReference>
<comment type="subcellular location">
    <subcellularLocation>
        <location evidence="1">Endomembrane system</location>
    </subcellularLocation>
</comment>
<evidence type="ECO:0000256" key="3">
    <source>
        <dbReference type="ARBA" id="ARBA00022679"/>
    </source>
</evidence>
<evidence type="ECO:0000256" key="7">
    <source>
        <dbReference type="ARBA" id="ARBA00023316"/>
    </source>
</evidence>
<feature type="binding site" evidence="8">
    <location>
        <position position="197"/>
    </location>
    <ligand>
        <name>UDP-alpha-D-glucose</name>
        <dbReference type="ChEBI" id="CHEBI:58885"/>
    </ligand>
</feature>
<comment type="caution">
    <text evidence="9">The sequence shown here is derived from an EMBL/GenBank/DDBJ whole genome shotgun (WGS) entry which is preliminary data.</text>
</comment>
<evidence type="ECO:0000256" key="6">
    <source>
        <dbReference type="ARBA" id="ARBA00023136"/>
    </source>
</evidence>
<dbReference type="AlphaFoldDB" id="A0A438H1B1"/>
<keyword evidence="2" id="KW-0328">Glycosyltransferase</keyword>
<name>A0A438H1B1_VITVI</name>
<dbReference type="GO" id="GO:0012505">
    <property type="term" value="C:endomembrane system"/>
    <property type="evidence" value="ECO:0007669"/>
    <property type="project" value="UniProtKB-SubCell"/>
</dbReference>
<evidence type="ECO:0000256" key="1">
    <source>
        <dbReference type="ARBA" id="ARBA00004308"/>
    </source>
</evidence>
<keyword evidence="4" id="KW-0812">Transmembrane</keyword>
<gene>
    <name evidence="9" type="primary">CSLE6_8</name>
    <name evidence="9" type="ORF">CK203_049693</name>
</gene>
<keyword evidence="5" id="KW-1133">Transmembrane helix</keyword>
<dbReference type="Pfam" id="PF03552">
    <property type="entry name" value="Cellulose_synt"/>
    <property type="match status" value="1"/>
</dbReference>
<keyword evidence="7" id="KW-0961">Cell wall biogenesis/degradation</keyword>
<dbReference type="GO" id="GO:0016020">
    <property type="term" value="C:membrane"/>
    <property type="evidence" value="ECO:0007669"/>
    <property type="project" value="InterPro"/>
</dbReference>
<reference evidence="9 10" key="1">
    <citation type="journal article" date="2018" name="PLoS Genet.">
        <title>Population sequencing reveals clonal diversity and ancestral inbreeding in the grapevine cultivar Chardonnay.</title>
        <authorList>
            <person name="Roach M.J."/>
            <person name="Johnson D.L."/>
            <person name="Bohlmann J."/>
            <person name="van Vuuren H.J."/>
            <person name="Jones S.J."/>
            <person name="Pretorius I.S."/>
            <person name="Schmidt S.A."/>
            <person name="Borneman A.R."/>
        </authorList>
    </citation>
    <scope>NUCLEOTIDE SEQUENCE [LARGE SCALE GENOMIC DNA]</scope>
    <source>
        <strain evidence="10">cv. Chardonnay</strain>
        <tissue evidence="9">Leaf</tissue>
    </source>
</reference>
<accession>A0A438H1B1</accession>